<evidence type="ECO:0008006" key="4">
    <source>
        <dbReference type="Google" id="ProtNLM"/>
    </source>
</evidence>
<evidence type="ECO:0000256" key="1">
    <source>
        <dbReference type="SAM" id="Phobius"/>
    </source>
</evidence>
<keyword evidence="1" id="KW-0472">Membrane</keyword>
<accession>A0A0R2S577</accession>
<feature type="transmembrane region" description="Helical" evidence="1">
    <location>
        <begin position="49"/>
        <end position="80"/>
    </location>
</feature>
<evidence type="ECO:0000313" key="3">
    <source>
        <dbReference type="Proteomes" id="UP000051934"/>
    </source>
</evidence>
<proteinExistence type="predicted"/>
<dbReference type="AlphaFoldDB" id="A0A0R2S577"/>
<comment type="caution">
    <text evidence="2">The sequence shown here is derived from an EMBL/GenBank/DDBJ whole genome shotgun (WGS) entry which is preliminary data.</text>
</comment>
<reference evidence="2 3" key="1">
    <citation type="submission" date="2015-10" db="EMBL/GenBank/DDBJ databases">
        <title>Metagenome-Assembled Genomes uncover a global brackish microbiome.</title>
        <authorList>
            <person name="Hugerth L.W."/>
            <person name="Larsson J."/>
            <person name="Alneberg J."/>
            <person name="Lindh M.V."/>
            <person name="Legrand C."/>
            <person name="Pinhassi J."/>
            <person name="Andersson A.F."/>
        </authorList>
    </citation>
    <scope>NUCLEOTIDE SEQUENCE [LARGE SCALE GENOMIC DNA]</scope>
    <source>
        <strain evidence="2">BACL4 MAG-120507-bin80</strain>
    </source>
</reference>
<keyword evidence="1" id="KW-0812">Transmembrane</keyword>
<organism evidence="2 3">
    <name type="scientific">OM182 bacterium BACL3 MAG-120507-bin80</name>
    <dbReference type="NCBI Taxonomy" id="1655577"/>
    <lineage>
        <taxon>Bacteria</taxon>
        <taxon>Pseudomonadati</taxon>
        <taxon>Pseudomonadota</taxon>
        <taxon>Gammaproteobacteria</taxon>
        <taxon>OMG group</taxon>
        <taxon>OM182 clade</taxon>
    </lineage>
</organism>
<feature type="transmembrane region" description="Helical" evidence="1">
    <location>
        <begin position="209"/>
        <end position="230"/>
    </location>
</feature>
<name>A0A0R2S577_9GAMM</name>
<protein>
    <recommendedName>
        <fullName evidence="4">DUF2232 domain-containing protein</fullName>
    </recommendedName>
</protein>
<feature type="transmembrane region" description="Helical" evidence="1">
    <location>
        <begin position="92"/>
        <end position="110"/>
    </location>
</feature>
<evidence type="ECO:0000313" key="2">
    <source>
        <dbReference type="EMBL" id="KRO69908.1"/>
    </source>
</evidence>
<dbReference type="EMBL" id="LIBB01000436">
    <property type="protein sequence ID" value="KRO69908.1"/>
    <property type="molecule type" value="Genomic_DNA"/>
</dbReference>
<feature type="transmembrane region" description="Helical" evidence="1">
    <location>
        <begin position="184"/>
        <end position="203"/>
    </location>
</feature>
<gene>
    <name evidence="2" type="ORF">ABR69_01910</name>
</gene>
<sequence length="274" mass="29662">MRALAEFVMKDRRSAIIAVLLLGLVPMLNLLSPVIVGLTMLRKGWNDALAILVWALLPIGAYAYIGDVVPLILLLGVTLLAAALRQTQSWEVSLLGAVLVGLTVEAYLLLVPELLDLLFQQLDVYMATNGIEGLPIEELRATLTSFLGATYGMLAALLLILARWMQAALYNPGGFRLEFHSLRIGSKTALLLVGFMLAANFGLLPPSWVIYSTVPLLFSGAALVHGVVGIKKLPSAVLAVFYAVMLLPVVMQGAVLLALMDSWYDFRSRLASKT</sequence>
<keyword evidence="1" id="KW-1133">Transmembrane helix</keyword>
<feature type="transmembrane region" description="Helical" evidence="1">
    <location>
        <begin position="143"/>
        <end position="164"/>
    </location>
</feature>
<feature type="transmembrane region" description="Helical" evidence="1">
    <location>
        <begin position="237"/>
        <end position="260"/>
    </location>
</feature>
<dbReference type="Proteomes" id="UP000051934">
    <property type="component" value="Unassembled WGS sequence"/>
</dbReference>